<evidence type="ECO:0000313" key="8">
    <source>
        <dbReference type="EMBL" id="SHN66953.1"/>
    </source>
</evidence>
<dbReference type="PANTHER" id="PTHR12992">
    <property type="entry name" value="NUDIX HYDROLASE"/>
    <property type="match status" value="1"/>
</dbReference>
<dbReference type="PANTHER" id="PTHR12992:SF11">
    <property type="entry name" value="MITOCHONDRIAL COENZYME A DIPHOSPHATASE NUDT8"/>
    <property type="match status" value="1"/>
</dbReference>
<dbReference type="Pfam" id="PF00293">
    <property type="entry name" value="NUDIX"/>
    <property type="match status" value="1"/>
</dbReference>
<gene>
    <name evidence="8" type="ORF">SAMN05444170_1094</name>
</gene>
<dbReference type="CDD" id="cd03426">
    <property type="entry name" value="NUDIX_CoAse_Nudt7"/>
    <property type="match status" value="1"/>
</dbReference>
<comment type="cofactor">
    <cofactor evidence="2">
        <name>Mg(2+)</name>
        <dbReference type="ChEBI" id="CHEBI:18420"/>
    </cofactor>
</comment>
<evidence type="ECO:0000256" key="6">
    <source>
        <dbReference type="ARBA" id="ARBA00023211"/>
    </source>
</evidence>
<dbReference type="GO" id="GO:0046872">
    <property type="term" value="F:metal ion binding"/>
    <property type="evidence" value="ECO:0007669"/>
    <property type="project" value="UniProtKB-KW"/>
</dbReference>
<dbReference type="AlphaFoldDB" id="A0A1M7T8C5"/>
<evidence type="ECO:0000259" key="7">
    <source>
        <dbReference type="PROSITE" id="PS51462"/>
    </source>
</evidence>
<evidence type="ECO:0000256" key="2">
    <source>
        <dbReference type="ARBA" id="ARBA00001946"/>
    </source>
</evidence>
<dbReference type="Gene3D" id="3.90.79.10">
    <property type="entry name" value="Nucleoside Triphosphate Pyrophosphohydrolase"/>
    <property type="match status" value="1"/>
</dbReference>
<evidence type="ECO:0000256" key="3">
    <source>
        <dbReference type="ARBA" id="ARBA00022723"/>
    </source>
</evidence>
<keyword evidence="6" id="KW-0464">Manganese</keyword>
<name>A0A1M7T8C5_9BRAD</name>
<keyword evidence="5" id="KW-0460">Magnesium</keyword>
<feature type="domain" description="Nudix hydrolase" evidence="7">
    <location>
        <begin position="57"/>
        <end position="192"/>
    </location>
</feature>
<organism evidence="8 9">
    <name type="scientific">Bradyrhizobium erythrophlei</name>
    <dbReference type="NCBI Taxonomy" id="1437360"/>
    <lineage>
        <taxon>Bacteria</taxon>
        <taxon>Pseudomonadati</taxon>
        <taxon>Pseudomonadota</taxon>
        <taxon>Alphaproteobacteria</taxon>
        <taxon>Hyphomicrobiales</taxon>
        <taxon>Nitrobacteraceae</taxon>
        <taxon>Bradyrhizobium</taxon>
    </lineage>
</organism>
<dbReference type="InterPro" id="IPR015797">
    <property type="entry name" value="NUDIX_hydrolase-like_dom_sf"/>
</dbReference>
<accession>A0A1M7T8C5</accession>
<dbReference type="InterPro" id="IPR000086">
    <property type="entry name" value="NUDIX_hydrolase_dom"/>
</dbReference>
<keyword evidence="9" id="KW-1185">Reference proteome</keyword>
<reference evidence="9" key="1">
    <citation type="submission" date="2016-11" db="EMBL/GenBank/DDBJ databases">
        <authorList>
            <person name="Varghese N."/>
            <person name="Submissions S."/>
        </authorList>
    </citation>
    <scope>NUCLEOTIDE SEQUENCE [LARGE SCALE GENOMIC DNA]</scope>
    <source>
        <strain evidence="9">GAS401</strain>
    </source>
</reference>
<comment type="cofactor">
    <cofactor evidence="1">
        <name>Mn(2+)</name>
        <dbReference type="ChEBI" id="CHEBI:29035"/>
    </cofactor>
</comment>
<proteinExistence type="predicted"/>
<sequence>MAVNDPAAISSAEFFDRARARLRFDIPPGLTDPDEIPASGDRGTDRMLAILSREQPIRPAAVLIPVIDRPEPTVLLTQRSAHLNDHAGQISFPGGKIDAADASPLDAALREAEEEVGLTRPFVDPIGYLDLYGTSFGFRILPTVAKVKPGFDLRINAAEVDDAFEVPLAFLMNPANHQLHSKEFRGVERFYYAMPYNERYIWGATAGILRVLYERIFTP</sequence>
<evidence type="ECO:0000256" key="4">
    <source>
        <dbReference type="ARBA" id="ARBA00022801"/>
    </source>
</evidence>
<evidence type="ECO:0000256" key="5">
    <source>
        <dbReference type="ARBA" id="ARBA00022842"/>
    </source>
</evidence>
<protein>
    <submittedName>
        <fullName evidence="8">8-oxo-dGTP pyrophosphatase MutT, NUDIX family</fullName>
    </submittedName>
</protein>
<keyword evidence="3" id="KW-0479">Metal-binding</keyword>
<dbReference type="PROSITE" id="PS51462">
    <property type="entry name" value="NUDIX"/>
    <property type="match status" value="1"/>
</dbReference>
<dbReference type="GO" id="GO:0010945">
    <property type="term" value="F:coenzyme A diphosphatase activity"/>
    <property type="evidence" value="ECO:0007669"/>
    <property type="project" value="InterPro"/>
</dbReference>
<evidence type="ECO:0000256" key="1">
    <source>
        <dbReference type="ARBA" id="ARBA00001936"/>
    </source>
</evidence>
<evidence type="ECO:0000313" key="9">
    <source>
        <dbReference type="Proteomes" id="UP000184096"/>
    </source>
</evidence>
<dbReference type="NCBIfam" id="NF007980">
    <property type="entry name" value="PRK10707.1"/>
    <property type="match status" value="1"/>
</dbReference>
<dbReference type="SUPFAM" id="SSF55811">
    <property type="entry name" value="Nudix"/>
    <property type="match status" value="1"/>
</dbReference>
<dbReference type="Proteomes" id="UP000184096">
    <property type="component" value="Chromosome I"/>
</dbReference>
<dbReference type="RefSeq" id="WP_425304944.1">
    <property type="nucleotide sequence ID" value="NZ_LT670849.1"/>
</dbReference>
<dbReference type="EMBL" id="LT670849">
    <property type="protein sequence ID" value="SHN66953.1"/>
    <property type="molecule type" value="Genomic_DNA"/>
</dbReference>
<dbReference type="InterPro" id="IPR045121">
    <property type="entry name" value="CoAse"/>
</dbReference>
<keyword evidence="4" id="KW-0378">Hydrolase</keyword>